<proteinExistence type="predicted"/>
<keyword evidence="3" id="KW-1185">Reference proteome</keyword>
<reference evidence="2 3" key="1">
    <citation type="journal article" date="2019" name="Emerg. Microbes Infect.">
        <title>Comprehensive subspecies identification of 175 nontuberculous mycobacteria species based on 7547 genomic profiles.</title>
        <authorList>
            <person name="Matsumoto Y."/>
            <person name="Kinjo T."/>
            <person name="Motooka D."/>
            <person name="Nabeya D."/>
            <person name="Jung N."/>
            <person name="Uechi K."/>
            <person name="Horii T."/>
            <person name="Iida T."/>
            <person name="Fujita J."/>
            <person name="Nakamura S."/>
        </authorList>
    </citation>
    <scope>NUCLEOTIDE SEQUENCE [LARGE SCALE GENOMIC DNA]</scope>
    <source>
        <strain evidence="2 3">JCM 6396</strain>
    </source>
</reference>
<name>A0A7I7K8Y9_9MYCO</name>
<evidence type="ECO:0000313" key="2">
    <source>
        <dbReference type="EMBL" id="BBX20555.1"/>
    </source>
</evidence>
<dbReference type="RefSeq" id="WP_098002795.1">
    <property type="nucleotide sequence ID" value="NZ_AP022563.1"/>
</dbReference>
<dbReference type="OrthoDB" id="4485728at2"/>
<dbReference type="Proteomes" id="UP000467006">
    <property type="component" value="Chromosome"/>
</dbReference>
<dbReference type="KEGG" id="mdu:MDUV_54150"/>
<dbReference type="InterPro" id="IPR007969">
    <property type="entry name" value="DUF732"/>
</dbReference>
<organism evidence="2 3">
    <name type="scientific">Mycolicibacterium duvalii</name>
    <dbReference type="NCBI Taxonomy" id="39688"/>
    <lineage>
        <taxon>Bacteria</taxon>
        <taxon>Bacillati</taxon>
        <taxon>Actinomycetota</taxon>
        <taxon>Actinomycetes</taxon>
        <taxon>Mycobacteriales</taxon>
        <taxon>Mycobacteriaceae</taxon>
        <taxon>Mycolicibacterium</taxon>
    </lineage>
</organism>
<gene>
    <name evidence="2" type="ORF">MDUV_54150</name>
</gene>
<dbReference type="EMBL" id="AP022563">
    <property type="protein sequence ID" value="BBX20555.1"/>
    <property type="molecule type" value="Genomic_DNA"/>
</dbReference>
<dbReference type="Pfam" id="PF05305">
    <property type="entry name" value="DUF732"/>
    <property type="match status" value="1"/>
</dbReference>
<dbReference type="AlphaFoldDB" id="A0A7I7K8Y9"/>
<feature type="domain" description="DUF732" evidence="1">
    <location>
        <begin position="30"/>
        <end position="99"/>
    </location>
</feature>
<protein>
    <recommendedName>
        <fullName evidence="1">DUF732 domain-containing protein</fullName>
    </recommendedName>
</protein>
<sequence>MRGTRVWGAVAAAGALALVAAVPAAADDVDDVFLDAIDTEGIPYTSATDAIDLATAICAYVSAGQAPDQVAVEIVGPAGWTAEQSGLFVDAATRSYCPS</sequence>
<accession>A0A7I7K8Y9</accession>
<evidence type="ECO:0000313" key="3">
    <source>
        <dbReference type="Proteomes" id="UP000467006"/>
    </source>
</evidence>
<evidence type="ECO:0000259" key="1">
    <source>
        <dbReference type="Pfam" id="PF05305"/>
    </source>
</evidence>